<organism evidence="5 6">
    <name type="scientific">Candidatus Filomicrobium marinum</name>
    <dbReference type="NCBI Taxonomy" id="1608628"/>
    <lineage>
        <taxon>Bacteria</taxon>
        <taxon>Pseudomonadati</taxon>
        <taxon>Pseudomonadota</taxon>
        <taxon>Alphaproteobacteria</taxon>
        <taxon>Hyphomicrobiales</taxon>
        <taxon>Hyphomicrobiaceae</taxon>
        <taxon>Filomicrobium</taxon>
    </lineage>
</organism>
<dbReference type="EMBL" id="LN829119">
    <property type="protein sequence ID" value="CPR19365.1"/>
    <property type="molecule type" value="Genomic_DNA"/>
</dbReference>
<sequence length="370" mass="39771">MMRRWGFIILVFVWSNATAPSPSQANQRPELAAIVAASIDQHIIPSYKTLQSASEKLNANIAAWCEDGGGGAESPARATVEDSFRKSVSAWGGVAFLRFGPARKDSRQQHLAFFPDPRGVASRQLSAALKRKDPALLEPGALSQQSAAIQGLPALEVLLFPKGPETKSGLDDYGCGLAMAISANVARLSRELTEEWTRPDGWRTRMVETGPDNPVYKSDAEAAGELVKALLTGLQIVRDLGFEAMLQAEQRGRTRAGLAFERSGVARDFMLASIRSCGALAQTLRLGDFVAGDSKVGWISGWIGNAFRSLASDAEEMPMPGSARPTLGNTEGLNRVRRGKFYANGLRQIIGRQIAPTAGLTLGFNELDGD</sequence>
<reference evidence="6" key="1">
    <citation type="submission" date="2015-02" db="EMBL/GenBank/DDBJ databases">
        <authorList>
            <person name="Chooi Y.-H."/>
        </authorList>
    </citation>
    <scope>NUCLEOTIDE SEQUENCE [LARGE SCALE GENOMIC DNA]</scope>
    <source>
        <strain evidence="6">strain Y</strain>
    </source>
</reference>
<dbReference type="Pfam" id="PF09375">
    <property type="entry name" value="Peptidase_M75"/>
    <property type="match status" value="1"/>
</dbReference>
<dbReference type="InterPro" id="IPR018976">
    <property type="entry name" value="Imelysin-like"/>
</dbReference>
<gene>
    <name evidence="5" type="ORF">YBN1229_v1_2131</name>
</gene>
<proteinExistence type="predicted"/>
<dbReference type="InterPro" id="IPR038352">
    <property type="entry name" value="Imelysin_sf"/>
</dbReference>
<name>A0A0D6JFD7_9HYPH</name>
<evidence type="ECO:0000259" key="4">
    <source>
        <dbReference type="Pfam" id="PF09375"/>
    </source>
</evidence>
<dbReference type="KEGG" id="fiy:BN1229_v1_2131"/>
<evidence type="ECO:0000256" key="2">
    <source>
        <dbReference type="ARBA" id="ARBA00022729"/>
    </source>
</evidence>
<dbReference type="Gene3D" id="1.20.1420.20">
    <property type="entry name" value="M75 peptidase, HXXE motif"/>
    <property type="match status" value="1"/>
</dbReference>
<dbReference type="GO" id="GO:0030313">
    <property type="term" value="C:cell envelope"/>
    <property type="evidence" value="ECO:0007669"/>
    <property type="project" value="UniProtKB-SubCell"/>
</dbReference>
<feature type="domain" description="Imelysin-like" evidence="4">
    <location>
        <begin position="43"/>
        <end position="244"/>
    </location>
</feature>
<evidence type="ECO:0000256" key="1">
    <source>
        <dbReference type="ARBA" id="ARBA00004196"/>
    </source>
</evidence>
<dbReference type="InterPro" id="IPR034984">
    <property type="entry name" value="Imelysin-like_IPPA"/>
</dbReference>
<protein>
    <submittedName>
        <fullName evidence="5">Putative Peptidase M75, Imelysin</fullName>
    </submittedName>
</protein>
<dbReference type="Proteomes" id="UP000033187">
    <property type="component" value="Chromosome 1"/>
</dbReference>
<keyword evidence="2 3" id="KW-0732">Signal</keyword>
<comment type="subcellular location">
    <subcellularLocation>
        <location evidence="1">Cell envelope</location>
    </subcellularLocation>
</comment>
<feature type="chain" id="PRO_5002306379" evidence="3">
    <location>
        <begin position="26"/>
        <end position="370"/>
    </location>
</feature>
<dbReference type="OrthoDB" id="5729110at2"/>
<accession>A0A0D6JFD7</accession>
<dbReference type="KEGG" id="fil:BN1229_v1_2131"/>
<keyword evidence="6" id="KW-1185">Reference proteome</keyword>
<dbReference type="AlphaFoldDB" id="A0A0D6JFD7"/>
<evidence type="ECO:0000256" key="3">
    <source>
        <dbReference type="SAM" id="SignalP"/>
    </source>
</evidence>
<dbReference type="RefSeq" id="WP_046478170.1">
    <property type="nucleotide sequence ID" value="NZ_LN829118.1"/>
</dbReference>
<feature type="signal peptide" evidence="3">
    <location>
        <begin position="1"/>
        <end position="25"/>
    </location>
</feature>
<evidence type="ECO:0000313" key="5">
    <source>
        <dbReference type="EMBL" id="CPR19365.1"/>
    </source>
</evidence>
<dbReference type="CDD" id="cd14659">
    <property type="entry name" value="Imelysin-like_IPPA"/>
    <property type="match status" value="1"/>
</dbReference>
<evidence type="ECO:0000313" key="6">
    <source>
        <dbReference type="Proteomes" id="UP000033187"/>
    </source>
</evidence>